<dbReference type="SUPFAM" id="SSF54913">
    <property type="entry name" value="GlnB-like"/>
    <property type="match status" value="1"/>
</dbReference>
<dbReference type="RefSeq" id="XP_028571631.1">
    <property type="nucleotide sequence ID" value="XM_028715798.1"/>
</dbReference>
<dbReference type="OrthoDB" id="2017693at2759"/>
<reference evidence="3" key="1">
    <citation type="submission" date="2025-08" db="UniProtKB">
        <authorList>
            <consortium name="Ensembl"/>
        </authorList>
    </citation>
    <scope>IDENTIFICATION</scope>
</reference>
<dbReference type="GeneID" id="114589437"/>
<dbReference type="KEGG" id="pmua:114589437"/>
<name>A0A670KKQ5_PODMU</name>
<evidence type="ECO:0000313" key="3">
    <source>
        <dbReference type="Ensembl" id="ENSPMRP00000036935.1"/>
    </source>
</evidence>
<reference evidence="3" key="2">
    <citation type="submission" date="2025-09" db="UniProtKB">
        <authorList>
            <consortium name="Ensembl"/>
        </authorList>
    </citation>
    <scope>IDENTIFICATION</scope>
</reference>
<comment type="subunit">
    <text evidence="2">Homotrimer.</text>
</comment>
<gene>
    <name evidence="3" type="primary">LOC114589437</name>
</gene>
<dbReference type="PANTHER" id="PTHR23419">
    <property type="entry name" value="DIVALENT CATION TOLERANCE CUTA-RELATED"/>
    <property type="match status" value="1"/>
</dbReference>
<sequence>MGRCAKMAKMPMEWFVQRCQPLLAASGSALRQGYLTLPLVMSFSLLMYPVLRTLVLHLHSAVTGSYIPGSHSIALVNCPNEQTARDIARAIMERKLAACVNILPKASSMYTWNGEIEETTEILLLMKTRTSKINELSEYISSLHPFAIPEFISLLIDQGNPAYLKWMEESIPYD</sequence>
<dbReference type="InterPro" id="IPR011322">
    <property type="entry name" value="N-reg_PII-like_a/b"/>
</dbReference>
<dbReference type="AlphaFoldDB" id="A0A670KKQ5"/>
<dbReference type="InterPro" id="IPR004323">
    <property type="entry name" value="Ion_tolerance_CutA"/>
</dbReference>
<dbReference type="Proteomes" id="UP000472272">
    <property type="component" value="Unplaced"/>
</dbReference>
<dbReference type="Ensembl" id="ENSPMRT00000039113.1">
    <property type="protein sequence ID" value="ENSPMRP00000036935.1"/>
    <property type="gene ID" value="ENSPMRG00000023789.1"/>
</dbReference>
<keyword evidence="4" id="KW-1185">Reference proteome</keyword>
<dbReference type="GO" id="GO:0005507">
    <property type="term" value="F:copper ion binding"/>
    <property type="evidence" value="ECO:0007669"/>
    <property type="project" value="TreeGrafter"/>
</dbReference>
<organism evidence="3 4">
    <name type="scientific">Podarcis muralis</name>
    <name type="common">Wall lizard</name>
    <name type="synonym">Lacerta muralis</name>
    <dbReference type="NCBI Taxonomy" id="64176"/>
    <lineage>
        <taxon>Eukaryota</taxon>
        <taxon>Metazoa</taxon>
        <taxon>Chordata</taxon>
        <taxon>Craniata</taxon>
        <taxon>Vertebrata</taxon>
        <taxon>Euteleostomi</taxon>
        <taxon>Lepidosauria</taxon>
        <taxon>Squamata</taxon>
        <taxon>Bifurcata</taxon>
        <taxon>Unidentata</taxon>
        <taxon>Episquamata</taxon>
        <taxon>Laterata</taxon>
        <taxon>Lacertibaenia</taxon>
        <taxon>Lacertidae</taxon>
        <taxon>Podarcis</taxon>
    </lineage>
</organism>
<proteinExistence type="inferred from homology"/>
<dbReference type="PANTHER" id="PTHR23419:SF2">
    <property type="entry name" value="CUTA DIVALENT CATION TOLERANCE HOMOLOG-LIKE"/>
    <property type="match status" value="1"/>
</dbReference>
<dbReference type="Gene3D" id="3.30.70.120">
    <property type="match status" value="1"/>
</dbReference>
<comment type="similarity">
    <text evidence="1">Belongs to the CutA family.</text>
</comment>
<accession>A0A670KKQ5</accession>
<dbReference type="GO" id="GO:0010038">
    <property type="term" value="P:response to metal ion"/>
    <property type="evidence" value="ECO:0007669"/>
    <property type="project" value="InterPro"/>
</dbReference>
<evidence type="ECO:0000256" key="1">
    <source>
        <dbReference type="ARBA" id="ARBA00010169"/>
    </source>
</evidence>
<protein>
    <submittedName>
        <fullName evidence="3">Protein CutA homolog</fullName>
    </submittedName>
</protein>
<dbReference type="Pfam" id="PF03091">
    <property type="entry name" value="CutA1"/>
    <property type="match status" value="1"/>
</dbReference>
<dbReference type="GeneTree" id="ENSGT00390000017030"/>
<dbReference type="OMA" id="ARGIMDK"/>
<dbReference type="FunFam" id="3.30.70.120:FF:000011">
    <property type="entry name" value="CutA divalent cation tolerance homolog-like"/>
    <property type="match status" value="1"/>
</dbReference>
<evidence type="ECO:0000256" key="2">
    <source>
        <dbReference type="ARBA" id="ARBA00011233"/>
    </source>
</evidence>
<dbReference type="InterPro" id="IPR015867">
    <property type="entry name" value="N-reg_PII/ATP_PRibTrfase_C"/>
</dbReference>
<evidence type="ECO:0000313" key="4">
    <source>
        <dbReference type="Proteomes" id="UP000472272"/>
    </source>
</evidence>